<keyword evidence="10 12" id="KW-0472">Membrane</keyword>
<name>A0ABC8TYU2_9AQUA</name>
<feature type="compositionally biased region" description="Polar residues" evidence="11">
    <location>
        <begin position="653"/>
        <end position="662"/>
    </location>
</feature>
<evidence type="ECO:0000256" key="4">
    <source>
        <dbReference type="ARBA" id="ARBA00006739"/>
    </source>
</evidence>
<feature type="compositionally biased region" description="Polar residues" evidence="11">
    <location>
        <begin position="856"/>
        <end position="866"/>
    </location>
</feature>
<keyword evidence="7" id="KW-0808">Transferase</keyword>
<reference evidence="14 15" key="1">
    <citation type="submission" date="2024-02" db="EMBL/GenBank/DDBJ databases">
        <authorList>
            <person name="Vignale AGUSTIN F."/>
            <person name="Sosa J E."/>
            <person name="Modenutti C."/>
        </authorList>
    </citation>
    <scope>NUCLEOTIDE SEQUENCE [LARGE SCALE GENOMIC DNA]</scope>
</reference>
<feature type="transmembrane region" description="Helical" evidence="12">
    <location>
        <begin position="423"/>
        <end position="442"/>
    </location>
</feature>
<feature type="transmembrane region" description="Helical" evidence="12">
    <location>
        <begin position="378"/>
        <end position="402"/>
    </location>
</feature>
<evidence type="ECO:0000256" key="10">
    <source>
        <dbReference type="ARBA" id="ARBA00023136"/>
    </source>
</evidence>
<dbReference type="SUPFAM" id="SSF53448">
    <property type="entry name" value="Nucleotide-diphospho-sugar transferases"/>
    <property type="match status" value="1"/>
</dbReference>
<evidence type="ECO:0000256" key="11">
    <source>
        <dbReference type="SAM" id="MobiDB-lite"/>
    </source>
</evidence>
<evidence type="ECO:0000256" key="3">
    <source>
        <dbReference type="ARBA" id="ARBA00004991"/>
    </source>
</evidence>
<keyword evidence="8 12" id="KW-0812">Transmembrane</keyword>
<dbReference type="EC" id="2.4.1.80" evidence="5"/>
<comment type="subcellular location">
    <subcellularLocation>
        <location evidence="1">Membrane</location>
        <topology evidence="1">Multi-pass membrane protein</topology>
    </subcellularLocation>
</comment>
<gene>
    <name evidence="14" type="ORF">ILEXP_LOCUS42403</name>
</gene>
<evidence type="ECO:0000256" key="7">
    <source>
        <dbReference type="ARBA" id="ARBA00022679"/>
    </source>
</evidence>
<dbReference type="Proteomes" id="UP001642360">
    <property type="component" value="Unassembled WGS sequence"/>
</dbReference>
<dbReference type="InterPro" id="IPR009686">
    <property type="entry name" value="Senescence/spartin_C"/>
</dbReference>
<dbReference type="Pfam" id="PF06911">
    <property type="entry name" value="Senescence"/>
    <property type="match status" value="1"/>
</dbReference>
<comment type="pathway">
    <text evidence="3">Sphingolipid metabolism.</text>
</comment>
<protein>
    <recommendedName>
        <fullName evidence="5">ceramide glucosyltransferase</fullName>
        <ecNumber evidence="5">2.4.1.80</ecNumber>
    </recommendedName>
</protein>
<accession>A0ABC8TYU2</accession>
<dbReference type="PANTHER" id="PTHR12726:SF0">
    <property type="entry name" value="CERAMIDE GLUCOSYLTRANSFERASE"/>
    <property type="match status" value="1"/>
</dbReference>
<comment type="similarity">
    <text evidence="4">Belongs to the glycosyltransferase 2 family.</text>
</comment>
<keyword evidence="6" id="KW-0328">Glycosyltransferase</keyword>
<evidence type="ECO:0000256" key="2">
    <source>
        <dbReference type="ARBA" id="ARBA00004760"/>
    </source>
</evidence>
<comment type="pathway">
    <text evidence="2">Lipid metabolism; sphingolipid metabolism.</text>
</comment>
<dbReference type="EMBL" id="CAUOFW020006057">
    <property type="protein sequence ID" value="CAK9172724.1"/>
    <property type="molecule type" value="Genomic_DNA"/>
</dbReference>
<dbReference type="GO" id="GO:0016020">
    <property type="term" value="C:membrane"/>
    <property type="evidence" value="ECO:0007669"/>
    <property type="project" value="UniProtKB-SubCell"/>
</dbReference>
<sequence>MSPSDSLDAFLFSASRACCSPLAIFIQIQGWVICLTLALGWACAAYVRSREIRQMKDSVKRGNSFAFLSHDINDLEHSNQVNLPRVTVVMPLKGFGEHNLHNWRSQITSLYGGPLEFFFVLESTEDPAYHAVSRLLADFKDDVDAKVVIAGLSTTCSQKIHNQLVGVEKMHKDSKYVLFLDDDVRLHPGSIGALTVEMEKNPEIFIQTGYPLDLPSGSLGSYCIYEYHMPCSMGFATGGKTFFLWGGCMMMHADDFRNNRHGVVSELRDGGYSDDMTLAAIAGAHKRLITSPPVAVFPHPLASDLSFSRYWNYLRKQTFVLESYTTKVNWIMNRALFSSHCYLSWGFVAPYFMAVIHVVAALRFYSSEYTLEETGFTFGGLLLAGCLAICTVVELLSMWNLTRIEVQLCNMLSPEAPPLSLRSYNWCLVFIAMLVDNFLYTISAVRSHFSQSINWSGIRYHLKDGKINKIERSKDKGPKYTDLGGKHLYGKKGAPPKRLITEFLLDAYHLCRGNYFIVYRSHIYLNFVRLPEKDKTEAQQSNAETTRKAHTSDSFWIFVHLLKVDISPLLVQTSEQGGLVLQCMHRGSWVSQNGTMQQPYPRHNLGLSLVESSASQTPTIPLGYSIRAMDFVLHNKETKTTTKMSCFRPKSSKPLSYTKTSSPEPPRQQIPEPQNVNHEVLLCIPGCKVHVIDNGEASELGNGDFTLFRISENNVSLATVININEDLQWPLTKDEPVVKLDALHYLFSLPVKDGDPLSYGVTFSEQNGASLGLLDSFLKEHSCFSSSKSPTQNRNVNWNEFAPRIDDYNNVLAKAIAGGTGQIVKGIFKCSNSYTNQVQKGGETILIRAVDENNGASASESQSKKSNITRRKSGVNKSLKRVRKLSKMTEKMSKAMLNGVGLATGSVMTPVVRSQAGKAFLAMVPGEVLLASLDAVNKVLDAAEVAEKQAFSATSGAATRMVSNRFGESAGEATEDALATAGHCFGIAWNIFKIRKAINPASSVSSGVLKNAAKVRKY</sequence>
<feature type="region of interest" description="Disordered" evidence="11">
    <location>
        <begin position="856"/>
        <end position="876"/>
    </location>
</feature>
<feature type="compositionally biased region" description="Basic residues" evidence="11">
    <location>
        <begin position="867"/>
        <end position="876"/>
    </location>
</feature>
<evidence type="ECO:0000256" key="8">
    <source>
        <dbReference type="ARBA" id="ARBA00022692"/>
    </source>
</evidence>
<feature type="domain" description="Senescence" evidence="13">
    <location>
        <begin position="814"/>
        <end position="1014"/>
    </location>
</feature>
<comment type="caution">
    <text evidence="14">The sequence shown here is derived from an EMBL/GenBank/DDBJ whole genome shotgun (WGS) entry which is preliminary data.</text>
</comment>
<feature type="transmembrane region" description="Helical" evidence="12">
    <location>
        <begin position="20"/>
        <end position="47"/>
    </location>
</feature>
<dbReference type="Gene3D" id="3.90.550.10">
    <property type="entry name" value="Spore Coat Polysaccharide Biosynthesis Protein SpsA, Chain A"/>
    <property type="match status" value="1"/>
</dbReference>
<evidence type="ECO:0000256" key="9">
    <source>
        <dbReference type="ARBA" id="ARBA00022989"/>
    </source>
</evidence>
<evidence type="ECO:0000256" key="6">
    <source>
        <dbReference type="ARBA" id="ARBA00022676"/>
    </source>
</evidence>
<evidence type="ECO:0000313" key="15">
    <source>
        <dbReference type="Proteomes" id="UP001642360"/>
    </source>
</evidence>
<keyword evidence="15" id="KW-1185">Reference proteome</keyword>
<dbReference type="GO" id="GO:0008120">
    <property type="term" value="F:ceramide glucosyltransferase activity"/>
    <property type="evidence" value="ECO:0007669"/>
    <property type="project" value="UniProtKB-EC"/>
</dbReference>
<proteinExistence type="inferred from homology"/>
<feature type="transmembrane region" description="Helical" evidence="12">
    <location>
        <begin position="342"/>
        <end position="366"/>
    </location>
</feature>
<dbReference type="InterPro" id="IPR025993">
    <property type="entry name" value="Ceramide_glucosylTrfase"/>
</dbReference>
<organism evidence="14 15">
    <name type="scientific">Ilex paraguariensis</name>
    <name type="common">yerba mate</name>
    <dbReference type="NCBI Taxonomy" id="185542"/>
    <lineage>
        <taxon>Eukaryota</taxon>
        <taxon>Viridiplantae</taxon>
        <taxon>Streptophyta</taxon>
        <taxon>Embryophyta</taxon>
        <taxon>Tracheophyta</taxon>
        <taxon>Spermatophyta</taxon>
        <taxon>Magnoliopsida</taxon>
        <taxon>eudicotyledons</taxon>
        <taxon>Gunneridae</taxon>
        <taxon>Pentapetalae</taxon>
        <taxon>asterids</taxon>
        <taxon>campanulids</taxon>
        <taxon>Aquifoliales</taxon>
        <taxon>Aquifoliaceae</taxon>
        <taxon>Ilex</taxon>
    </lineage>
</organism>
<evidence type="ECO:0000256" key="1">
    <source>
        <dbReference type="ARBA" id="ARBA00004141"/>
    </source>
</evidence>
<evidence type="ECO:0000259" key="13">
    <source>
        <dbReference type="Pfam" id="PF06911"/>
    </source>
</evidence>
<dbReference type="InterPro" id="IPR029044">
    <property type="entry name" value="Nucleotide-diphossugar_trans"/>
</dbReference>
<dbReference type="PANTHER" id="PTHR12726">
    <property type="entry name" value="CERAMIDE GLUCOSYLTRANSFERASE"/>
    <property type="match status" value="1"/>
</dbReference>
<evidence type="ECO:0000313" key="14">
    <source>
        <dbReference type="EMBL" id="CAK9172724.1"/>
    </source>
</evidence>
<feature type="region of interest" description="Disordered" evidence="11">
    <location>
        <begin position="646"/>
        <end position="672"/>
    </location>
</feature>
<dbReference type="AlphaFoldDB" id="A0ABC8TYU2"/>
<dbReference type="FunFam" id="3.90.550.10:FF:000086">
    <property type="entry name" value="Putative ceramide glucosyltransferase"/>
    <property type="match status" value="1"/>
</dbReference>
<evidence type="ECO:0000256" key="5">
    <source>
        <dbReference type="ARBA" id="ARBA00012699"/>
    </source>
</evidence>
<evidence type="ECO:0000256" key="12">
    <source>
        <dbReference type="SAM" id="Phobius"/>
    </source>
</evidence>
<keyword evidence="9 12" id="KW-1133">Transmembrane helix</keyword>